<feature type="transmembrane region" description="Helical" evidence="1">
    <location>
        <begin position="131"/>
        <end position="154"/>
    </location>
</feature>
<dbReference type="InterPro" id="IPR052712">
    <property type="entry name" value="Acid_resist_chaperone_HdeD"/>
</dbReference>
<dbReference type="eggNOG" id="COG3247">
    <property type="taxonomic scope" value="Bacteria"/>
</dbReference>
<dbReference type="Proteomes" id="UP000019460">
    <property type="component" value="Unassembled WGS sequence"/>
</dbReference>
<gene>
    <name evidence="2" type="ORF">D779_1473</name>
</gene>
<dbReference type="RefSeq" id="WP_052348005.1">
    <property type="nucleotide sequence ID" value="NZ_AONC01000027.1"/>
</dbReference>
<dbReference type="STRING" id="1249627.D779_1473"/>
<protein>
    <recommendedName>
        <fullName evidence="4">DUF308 domain-containing protein</fullName>
    </recommendedName>
</protein>
<dbReference type="Pfam" id="PF03729">
    <property type="entry name" value="DUF308"/>
    <property type="match status" value="1"/>
</dbReference>
<dbReference type="PANTHER" id="PTHR34989:SF1">
    <property type="entry name" value="PROTEIN HDED"/>
    <property type="match status" value="1"/>
</dbReference>
<feature type="transmembrane region" description="Helical" evidence="1">
    <location>
        <begin position="27"/>
        <end position="44"/>
    </location>
</feature>
<reference evidence="2 3" key="1">
    <citation type="submission" date="2012-11" db="EMBL/GenBank/DDBJ databases">
        <title>Genome assembly of Thiorhodococcus sp. AK35.</title>
        <authorList>
            <person name="Nupur N."/>
            <person name="Khatri I."/>
            <person name="Subramanian S."/>
            <person name="Pinnaka A."/>
        </authorList>
    </citation>
    <scope>NUCLEOTIDE SEQUENCE [LARGE SCALE GENOMIC DNA]</scope>
    <source>
        <strain evidence="2 3">AK35</strain>
    </source>
</reference>
<dbReference type="EMBL" id="AONC01000027">
    <property type="protein sequence ID" value="EXJ15377.1"/>
    <property type="molecule type" value="Genomic_DNA"/>
</dbReference>
<dbReference type="OrthoDB" id="9815400at2"/>
<evidence type="ECO:0000313" key="3">
    <source>
        <dbReference type="Proteomes" id="UP000019460"/>
    </source>
</evidence>
<feature type="transmembrane region" description="Helical" evidence="1">
    <location>
        <begin position="81"/>
        <end position="99"/>
    </location>
</feature>
<name>W9VH64_9GAMM</name>
<sequence length="187" mass="19882">MHAPDDKITLDPATLIEREVRGFGSHSLWIGILLMILGAVGIALPPAMAVTTVELVSLLLFIGGGFWLWHTARHGGGMLRWLKPLLLVVAGVLMISRPVAGAEALALLLSFYLLLDAFGSFALAHELRPAAGWGWMIASGVVDLVLVAFFSLSWPASSQVVLGVFVGTSLLFDGAALTAIGWSLRKP</sequence>
<keyword evidence="3" id="KW-1185">Reference proteome</keyword>
<dbReference type="InterPro" id="IPR005325">
    <property type="entry name" value="DUF308_memb"/>
</dbReference>
<dbReference type="GO" id="GO:0005886">
    <property type="term" value="C:plasma membrane"/>
    <property type="evidence" value="ECO:0007669"/>
    <property type="project" value="TreeGrafter"/>
</dbReference>
<feature type="transmembrane region" description="Helical" evidence="1">
    <location>
        <begin position="50"/>
        <end position="69"/>
    </location>
</feature>
<organism evidence="2 3">
    <name type="scientific">Imhoffiella purpurea</name>
    <dbReference type="NCBI Taxonomy" id="1249627"/>
    <lineage>
        <taxon>Bacteria</taxon>
        <taxon>Pseudomonadati</taxon>
        <taxon>Pseudomonadota</taxon>
        <taxon>Gammaproteobacteria</taxon>
        <taxon>Chromatiales</taxon>
        <taxon>Chromatiaceae</taxon>
        <taxon>Imhoffiella</taxon>
    </lineage>
</organism>
<accession>W9VH64</accession>
<dbReference type="PANTHER" id="PTHR34989">
    <property type="entry name" value="PROTEIN HDED"/>
    <property type="match status" value="1"/>
</dbReference>
<evidence type="ECO:0008006" key="4">
    <source>
        <dbReference type="Google" id="ProtNLM"/>
    </source>
</evidence>
<dbReference type="AlphaFoldDB" id="W9VH64"/>
<evidence type="ECO:0000256" key="1">
    <source>
        <dbReference type="SAM" id="Phobius"/>
    </source>
</evidence>
<proteinExistence type="predicted"/>
<feature type="transmembrane region" description="Helical" evidence="1">
    <location>
        <begin position="105"/>
        <end position="124"/>
    </location>
</feature>
<keyword evidence="1" id="KW-0812">Transmembrane</keyword>
<keyword evidence="1" id="KW-1133">Transmembrane helix</keyword>
<comment type="caution">
    <text evidence="2">The sequence shown here is derived from an EMBL/GenBank/DDBJ whole genome shotgun (WGS) entry which is preliminary data.</text>
</comment>
<feature type="transmembrane region" description="Helical" evidence="1">
    <location>
        <begin position="160"/>
        <end position="184"/>
    </location>
</feature>
<keyword evidence="1" id="KW-0472">Membrane</keyword>
<evidence type="ECO:0000313" key="2">
    <source>
        <dbReference type="EMBL" id="EXJ15377.1"/>
    </source>
</evidence>